<feature type="transmembrane region" description="Helical" evidence="1">
    <location>
        <begin position="218"/>
        <end position="247"/>
    </location>
</feature>
<reference evidence="3 4" key="2">
    <citation type="submission" date="2018-08" db="EMBL/GenBank/DDBJ databases">
        <title>The draft genome of Acinetobacter sichuanensis strain WCHAc060041.</title>
        <authorList>
            <person name="Qin J."/>
            <person name="Feng Y."/>
            <person name="Zong Z."/>
        </authorList>
    </citation>
    <scope>NUCLEOTIDE SEQUENCE [LARGE SCALE GENOMIC DNA]</scope>
    <source>
        <strain evidence="3 4">WCHAc060041</strain>
    </source>
</reference>
<proteinExistence type="predicted"/>
<dbReference type="EMBL" id="PYIX02000004">
    <property type="protein sequence ID" value="RFC84879.1"/>
    <property type="molecule type" value="Genomic_DNA"/>
</dbReference>
<keyword evidence="5" id="KW-1185">Reference proteome</keyword>
<dbReference type="Proteomes" id="UP000240957">
    <property type="component" value="Unassembled WGS sequence"/>
</dbReference>
<dbReference type="Proteomes" id="UP001595455">
    <property type="component" value="Unassembled WGS sequence"/>
</dbReference>
<feature type="transmembrane region" description="Helical" evidence="1">
    <location>
        <begin position="183"/>
        <end position="206"/>
    </location>
</feature>
<sequence length="258" mass="30226">MPFTLSHAVLAPPLAKLSGNRLPVAALAIGTMTPDLYRVLVKTEIHLNHQFKGLIYPDLFVGLMFCFLWYCLYRPMIFQYLAIDKPLNIHSFSSFIKFFIWMVIAILIGTSTHIIWDGLTHLDFRTFAFQNFLAQPIHIFHQTYPMHRILQIGCSIVALPFLLWMGLHYFSKYRIHKKPNAKLQTFCFLLAFISFFSGCAYYIYFAKKMGFVPQQTDLYIFIGFFMKAFTQGAMVCFTLGCVLFHYFKYRKYFDSVHE</sequence>
<dbReference type="EMBL" id="JBHRSF010000007">
    <property type="protein sequence ID" value="MFC2994577.1"/>
    <property type="molecule type" value="Genomic_DNA"/>
</dbReference>
<keyword evidence="1" id="KW-0472">Membrane</keyword>
<feature type="transmembrane region" description="Helical" evidence="1">
    <location>
        <begin position="94"/>
        <end position="116"/>
    </location>
</feature>
<reference evidence="2" key="1">
    <citation type="journal article" date="2014" name="Int. J. Syst. Evol. Microbiol.">
        <title>Complete genome of a new Firmicutes species belonging to the dominant human colonic microbiota ('Ruminococcus bicirculans') reveals two chromosomes and a selective capacity to utilize plant glucans.</title>
        <authorList>
            <consortium name="NISC Comparative Sequencing Program"/>
            <person name="Wegmann U."/>
            <person name="Louis P."/>
            <person name="Goesmann A."/>
            <person name="Henrissat B."/>
            <person name="Duncan S.H."/>
            <person name="Flint H.J."/>
        </authorList>
    </citation>
    <scope>NUCLEOTIDE SEQUENCE</scope>
    <source>
        <strain evidence="2">KCTC 62575</strain>
    </source>
</reference>
<dbReference type="InterPro" id="IPR025238">
    <property type="entry name" value="DUF4184"/>
</dbReference>
<name>A0A371YTT9_9GAMM</name>
<evidence type="ECO:0000313" key="5">
    <source>
        <dbReference type="Proteomes" id="UP001595455"/>
    </source>
</evidence>
<organism evidence="3 4">
    <name type="scientific">Acinetobacter sichuanensis</name>
    <dbReference type="NCBI Taxonomy" id="2136183"/>
    <lineage>
        <taxon>Bacteria</taxon>
        <taxon>Pseudomonadati</taxon>
        <taxon>Pseudomonadota</taxon>
        <taxon>Gammaproteobacteria</taxon>
        <taxon>Moraxellales</taxon>
        <taxon>Moraxellaceae</taxon>
        <taxon>Acinetobacter</taxon>
    </lineage>
</organism>
<dbReference type="RefSeq" id="WP_107008088.1">
    <property type="nucleotide sequence ID" value="NZ_JBHRSF010000007.1"/>
</dbReference>
<feature type="transmembrane region" description="Helical" evidence="1">
    <location>
        <begin position="54"/>
        <end position="73"/>
    </location>
</feature>
<comment type="caution">
    <text evidence="3">The sequence shown here is derived from an EMBL/GenBank/DDBJ whole genome shotgun (WGS) entry which is preliminary data.</text>
</comment>
<reference evidence="5" key="3">
    <citation type="journal article" date="2019" name="Int. J. Syst. Evol. Microbiol.">
        <title>The Global Catalogue of Microorganisms (GCM) 10K type strain sequencing project: providing services to taxonomists for standard genome sequencing and annotation.</title>
        <authorList>
            <consortium name="The Broad Institute Genomics Platform"/>
            <consortium name="The Broad Institute Genome Sequencing Center for Infectious Disease"/>
            <person name="Wu L."/>
            <person name="Ma J."/>
        </authorList>
    </citation>
    <scope>NUCLEOTIDE SEQUENCE [LARGE SCALE GENOMIC DNA]</scope>
    <source>
        <strain evidence="5">KCTC 62575</strain>
    </source>
</reference>
<dbReference type="AlphaFoldDB" id="A0A371YTT9"/>
<keyword evidence="1" id="KW-1133">Transmembrane helix</keyword>
<protein>
    <submittedName>
        <fullName evidence="3">DUF4184 family protein</fullName>
    </submittedName>
</protein>
<dbReference type="Pfam" id="PF13803">
    <property type="entry name" value="DUF4184"/>
    <property type="match status" value="1"/>
</dbReference>
<reference evidence="2" key="4">
    <citation type="submission" date="2024-09" db="EMBL/GenBank/DDBJ databases">
        <authorList>
            <person name="Sun Q."/>
            <person name="Mori K."/>
        </authorList>
    </citation>
    <scope>NUCLEOTIDE SEQUENCE</scope>
    <source>
        <strain evidence="2">KCTC 62575</strain>
    </source>
</reference>
<evidence type="ECO:0000313" key="4">
    <source>
        <dbReference type="Proteomes" id="UP000240957"/>
    </source>
</evidence>
<accession>A0A371YTT9</accession>
<keyword evidence="1" id="KW-0812">Transmembrane</keyword>
<evidence type="ECO:0000256" key="1">
    <source>
        <dbReference type="SAM" id="Phobius"/>
    </source>
</evidence>
<evidence type="ECO:0000313" key="3">
    <source>
        <dbReference type="EMBL" id="RFC84879.1"/>
    </source>
</evidence>
<evidence type="ECO:0000313" key="2">
    <source>
        <dbReference type="EMBL" id="MFC2994577.1"/>
    </source>
</evidence>
<dbReference type="OrthoDB" id="8481923at2"/>
<feature type="transmembrane region" description="Helical" evidence="1">
    <location>
        <begin position="149"/>
        <end position="171"/>
    </location>
</feature>
<gene>
    <name evidence="2" type="ORF">ACFODO_04670</name>
    <name evidence="3" type="ORF">C9E89_004410</name>
</gene>